<evidence type="ECO:0000313" key="9">
    <source>
        <dbReference type="EMBL" id="MDO6542334.1"/>
    </source>
</evidence>
<protein>
    <submittedName>
        <fullName evidence="9">Thiamine ABC transporter permease</fullName>
    </submittedName>
</protein>
<reference evidence="9" key="1">
    <citation type="submission" date="2023-07" db="EMBL/GenBank/DDBJ databases">
        <title>Genome content predicts the carbon catabolic preferences of heterotrophic bacteria.</title>
        <authorList>
            <person name="Gralka M."/>
        </authorList>
    </citation>
    <scope>NUCLEOTIDE SEQUENCE</scope>
    <source>
        <strain evidence="9">G2M05</strain>
    </source>
</reference>
<organism evidence="9 10">
    <name type="scientific">Photobacterium sanguinicancri</name>
    <dbReference type="NCBI Taxonomy" id="875932"/>
    <lineage>
        <taxon>Bacteria</taxon>
        <taxon>Pseudomonadati</taxon>
        <taxon>Pseudomonadota</taxon>
        <taxon>Gammaproteobacteria</taxon>
        <taxon>Vibrionales</taxon>
        <taxon>Vibrionaceae</taxon>
        <taxon>Photobacterium</taxon>
    </lineage>
</organism>
<dbReference type="InterPro" id="IPR000515">
    <property type="entry name" value="MetI-like"/>
</dbReference>
<evidence type="ECO:0000313" key="10">
    <source>
        <dbReference type="Proteomes" id="UP001170624"/>
    </source>
</evidence>
<evidence type="ECO:0000256" key="4">
    <source>
        <dbReference type="ARBA" id="ARBA00022692"/>
    </source>
</evidence>
<feature type="transmembrane region" description="Helical" evidence="7">
    <location>
        <begin position="470"/>
        <end position="492"/>
    </location>
</feature>
<dbReference type="PANTHER" id="PTHR30183:SF6">
    <property type="entry name" value="INNER MEMBRANE ABC TRANSPORTER PERMEASE PROTEIN YNJC"/>
    <property type="match status" value="1"/>
</dbReference>
<gene>
    <name evidence="9" type="ORF">Q4568_07315</name>
</gene>
<dbReference type="GO" id="GO:0055085">
    <property type="term" value="P:transmembrane transport"/>
    <property type="evidence" value="ECO:0007669"/>
    <property type="project" value="InterPro"/>
</dbReference>
<comment type="subcellular location">
    <subcellularLocation>
        <location evidence="1">Cell membrane</location>
        <topology evidence="1">Multi-pass membrane protein</topology>
    </subcellularLocation>
</comment>
<keyword evidence="6 7" id="KW-0472">Membrane</keyword>
<feature type="transmembrane region" description="Helical" evidence="7">
    <location>
        <begin position="522"/>
        <end position="542"/>
    </location>
</feature>
<feature type="transmembrane region" description="Helical" evidence="7">
    <location>
        <begin position="304"/>
        <end position="325"/>
    </location>
</feature>
<dbReference type="PANTHER" id="PTHR30183">
    <property type="entry name" value="MOLYBDENUM TRANSPORT SYSTEM PERMEASE PROTEIN MODB"/>
    <property type="match status" value="1"/>
</dbReference>
<feature type="transmembrane region" description="Helical" evidence="7">
    <location>
        <begin position="152"/>
        <end position="174"/>
    </location>
</feature>
<name>A0AAW7Y1Q5_9GAMM</name>
<dbReference type="SUPFAM" id="SSF161098">
    <property type="entry name" value="MetI-like"/>
    <property type="match status" value="2"/>
</dbReference>
<feature type="transmembrane region" description="Helical" evidence="7">
    <location>
        <begin position="388"/>
        <end position="406"/>
    </location>
</feature>
<proteinExistence type="predicted"/>
<dbReference type="CDD" id="cd06261">
    <property type="entry name" value="TM_PBP2"/>
    <property type="match status" value="1"/>
</dbReference>
<feature type="transmembrane region" description="Helical" evidence="7">
    <location>
        <begin position="211"/>
        <end position="231"/>
    </location>
</feature>
<feature type="transmembrane region" description="Helical" evidence="7">
    <location>
        <begin position="65"/>
        <end position="87"/>
    </location>
</feature>
<evidence type="ECO:0000259" key="8">
    <source>
        <dbReference type="PROSITE" id="PS50928"/>
    </source>
</evidence>
<accession>A0AAW7Y1Q5</accession>
<feature type="transmembrane region" description="Helical" evidence="7">
    <location>
        <begin position="257"/>
        <end position="283"/>
    </location>
</feature>
<dbReference type="Gene3D" id="1.10.3720.10">
    <property type="entry name" value="MetI-like"/>
    <property type="match status" value="2"/>
</dbReference>
<keyword evidence="5 7" id="KW-1133">Transmembrane helix</keyword>
<sequence length="571" mass="64137">MLIHVLFLSAILLCILPLLPGMAGILLPAFSWLPVAGANQFIGLDAVNLSGFHQVLSWPGVSQSIQLSLFTGITSSVIALALTFFILQANWHKQGWQKIERMLSPMLAMPHVAFAIGFAFLFSPTGWIYRIIEGLGFTTHNAPSLTQDPYGIGLTLALAIKETPFLVLMSVSVLKQLNVDRLYASASGLGYNRADIWLKVILPQWLPKMRLPFYAVLAFGLSVVDVALIIGPTRPPTFSVLIWQWFNEPDLSLLPRAAAGALCLLILALITLATARFGEWLVLQRWRRWQISGAKTRHLIGNSGYLPLVIIPLCIITILIMWSFAQRWRFPDMLPSRLSDRFWLQELPTLWELSFNSLVLAVISTAIALILTIGCLEYRDRHQRSIPFWLIAIPMVIPQLSLLFGLQVTTHFIPGQHYWLWVCWSHILFVFPYLYLALDGPWRSFDVRLYQSARSLGCTHWQAWWKVKRVLLQPSLWIAVAIGLSVSLTQYLPTQMLGAGRVTTITTEAVALASGQDRRVSAIYGILQGLLPFIFFSLALFASNHSGVRPQSNTKRSTSTDEFICGKPNYK</sequence>
<keyword evidence="4 7" id="KW-0812">Transmembrane</keyword>
<feature type="domain" description="ABC transmembrane type-1" evidence="8">
    <location>
        <begin position="354"/>
        <end position="539"/>
    </location>
</feature>
<feature type="transmembrane region" description="Helical" evidence="7">
    <location>
        <begin position="353"/>
        <end position="376"/>
    </location>
</feature>
<dbReference type="EMBL" id="JAUOPU010000005">
    <property type="protein sequence ID" value="MDO6542334.1"/>
    <property type="molecule type" value="Genomic_DNA"/>
</dbReference>
<evidence type="ECO:0000256" key="6">
    <source>
        <dbReference type="ARBA" id="ARBA00023136"/>
    </source>
</evidence>
<dbReference type="InterPro" id="IPR035906">
    <property type="entry name" value="MetI-like_sf"/>
</dbReference>
<evidence type="ECO:0000256" key="7">
    <source>
        <dbReference type="SAM" id="Phobius"/>
    </source>
</evidence>
<keyword evidence="3" id="KW-1003">Cell membrane</keyword>
<evidence type="ECO:0000256" key="1">
    <source>
        <dbReference type="ARBA" id="ARBA00004651"/>
    </source>
</evidence>
<feature type="domain" description="ABC transmembrane type-1" evidence="8">
    <location>
        <begin position="61"/>
        <end position="275"/>
    </location>
</feature>
<keyword evidence="2" id="KW-0813">Transport</keyword>
<evidence type="ECO:0000256" key="5">
    <source>
        <dbReference type="ARBA" id="ARBA00022989"/>
    </source>
</evidence>
<dbReference type="Proteomes" id="UP001170624">
    <property type="component" value="Unassembled WGS sequence"/>
</dbReference>
<dbReference type="PROSITE" id="PS50928">
    <property type="entry name" value="ABC_TM1"/>
    <property type="match status" value="2"/>
</dbReference>
<comment type="caution">
    <text evidence="9">The sequence shown here is derived from an EMBL/GenBank/DDBJ whole genome shotgun (WGS) entry which is preliminary data.</text>
</comment>
<evidence type="ECO:0000256" key="2">
    <source>
        <dbReference type="ARBA" id="ARBA00022448"/>
    </source>
</evidence>
<dbReference type="GO" id="GO:0005886">
    <property type="term" value="C:plasma membrane"/>
    <property type="evidence" value="ECO:0007669"/>
    <property type="project" value="UniProtKB-SubCell"/>
</dbReference>
<feature type="transmembrane region" description="Helical" evidence="7">
    <location>
        <begin position="108"/>
        <end position="132"/>
    </location>
</feature>
<feature type="transmembrane region" description="Helical" evidence="7">
    <location>
        <begin position="418"/>
        <end position="438"/>
    </location>
</feature>
<dbReference type="AlphaFoldDB" id="A0AAW7Y1Q5"/>
<evidence type="ECO:0000256" key="3">
    <source>
        <dbReference type="ARBA" id="ARBA00022475"/>
    </source>
</evidence>